<dbReference type="InterPro" id="IPR010690">
    <property type="entry name" value="YqfD"/>
</dbReference>
<comment type="caution">
    <text evidence="2">The sequence shown here is derived from an EMBL/GenBank/DDBJ whole genome shotgun (WGS) entry which is preliminary data.</text>
</comment>
<organism evidence="2 3">
    <name type="scientific">Paenibacillus residui</name>
    <dbReference type="NCBI Taxonomy" id="629724"/>
    <lineage>
        <taxon>Bacteria</taxon>
        <taxon>Bacillati</taxon>
        <taxon>Bacillota</taxon>
        <taxon>Bacilli</taxon>
        <taxon>Bacillales</taxon>
        <taxon>Paenibacillaceae</taxon>
        <taxon>Paenibacillus</taxon>
    </lineage>
</organism>
<dbReference type="PIRSF" id="PIRSF029895">
    <property type="entry name" value="SpoIV"/>
    <property type="match status" value="1"/>
</dbReference>
<keyword evidence="1" id="KW-0472">Membrane</keyword>
<proteinExistence type="predicted"/>
<accession>A0ABW3DDD3</accession>
<gene>
    <name evidence="2" type="primary">yqfD</name>
    <name evidence="2" type="ORF">ACFQ03_15575</name>
</gene>
<evidence type="ECO:0000313" key="2">
    <source>
        <dbReference type="EMBL" id="MFD0870576.1"/>
    </source>
</evidence>
<dbReference type="NCBIfam" id="TIGR02876">
    <property type="entry name" value="spore_yqfD"/>
    <property type="match status" value="1"/>
</dbReference>
<evidence type="ECO:0000313" key="3">
    <source>
        <dbReference type="Proteomes" id="UP001597120"/>
    </source>
</evidence>
<keyword evidence="1" id="KW-0812">Transmembrane</keyword>
<keyword evidence="3" id="KW-1185">Reference proteome</keyword>
<evidence type="ECO:0000256" key="1">
    <source>
        <dbReference type="SAM" id="Phobius"/>
    </source>
</evidence>
<dbReference type="Proteomes" id="UP001597120">
    <property type="component" value="Unassembled WGS sequence"/>
</dbReference>
<feature type="transmembrane region" description="Helical" evidence="1">
    <location>
        <begin position="90"/>
        <end position="110"/>
    </location>
</feature>
<name>A0ABW3DDD3_9BACL</name>
<sequence length="407" mass="46914">MRPNIISRLKGYVTIELRGERLEEFINLAASSRLVLWDMQIKQPNLAEVNLHIEDFYKLRPLLKKTGCRIHLLKRYGFPFFLDKLWKRKFFIAGLCFFIVGLFLLSSIVWKVEVEGNEKLMKMEILEKAKQLGIYEYQWKFRLGNQEDLARELHKQLPGVAWVGVKVEGTHIKIQVVESASPEQKELKSPRHLIASKNAVVTKILAEKGKPVVQPDQYVRKGDLLISGLIGNEQYQQTVVSQGQVKGLVWYTSKIEVPMVRKYKTYTGESYRRFYLVFGNRALQLTGYGTSYEQSEQEASRKTLQWRNYGLPVGWMNEKVREVRYLEEPLEREAARQIGLERARADILHGAGEDSRITSEKVLKEQEENGVLVMEVHFEVEENIAVEQPIVNLPPEADPAPGESPVS</sequence>
<reference evidence="3" key="1">
    <citation type="journal article" date="2019" name="Int. J. Syst. Evol. Microbiol.">
        <title>The Global Catalogue of Microorganisms (GCM) 10K type strain sequencing project: providing services to taxonomists for standard genome sequencing and annotation.</title>
        <authorList>
            <consortium name="The Broad Institute Genomics Platform"/>
            <consortium name="The Broad Institute Genome Sequencing Center for Infectious Disease"/>
            <person name="Wu L."/>
            <person name="Ma J."/>
        </authorList>
    </citation>
    <scope>NUCLEOTIDE SEQUENCE [LARGE SCALE GENOMIC DNA]</scope>
    <source>
        <strain evidence="3">CCUG 57263</strain>
    </source>
</reference>
<dbReference type="RefSeq" id="WP_144934125.1">
    <property type="nucleotide sequence ID" value="NZ_JBHTIU010000050.1"/>
</dbReference>
<dbReference type="EMBL" id="JBHTIU010000050">
    <property type="protein sequence ID" value="MFD0870576.1"/>
    <property type="molecule type" value="Genomic_DNA"/>
</dbReference>
<keyword evidence="1" id="KW-1133">Transmembrane helix</keyword>
<protein>
    <submittedName>
        <fullName evidence="2">Sporulation protein YqfD</fullName>
    </submittedName>
</protein>
<dbReference type="Pfam" id="PF06898">
    <property type="entry name" value="YqfD"/>
    <property type="match status" value="1"/>
</dbReference>